<protein>
    <submittedName>
        <fullName evidence="1">Uncharacterized protein</fullName>
    </submittedName>
</protein>
<sequence length="51" mass="5959">MKLRPNYFQQNVSAYYNELLQNKQASIVPQLKQLGCIKGYSRKAIENVQEL</sequence>
<accession>A0A077ZSR7</accession>
<evidence type="ECO:0000313" key="1">
    <source>
        <dbReference type="EMBL" id="CDW72922.1"/>
    </source>
</evidence>
<dbReference type="AlphaFoldDB" id="A0A077ZSR7"/>
<reference evidence="1 2" key="1">
    <citation type="submission" date="2014-06" db="EMBL/GenBank/DDBJ databases">
        <authorList>
            <person name="Swart Estienne"/>
        </authorList>
    </citation>
    <scope>NUCLEOTIDE SEQUENCE [LARGE SCALE GENOMIC DNA]</scope>
    <source>
        <strain evidence="1 2">130c</strain>
    </source>
</reference>
<gene>
    <name evidence="1" type="primary">Contig14323.g15258</name>
    <name evidence="1" type="ORF">STYLEM_1889</name>
</gene>
<proteinExistence type="predicted"/>
<dbReference type="Proteomes" id="UP000039865">
    <property type="component" value="Unassembled WGS sequence"/>
</dbReference>
<organism evidence="1 2">
    <name type="scientific">Stylonychia lemnae</name>
    <name type="common">Ciliate</name>
    <dbReference type="NCBI Taxonomy" id="5949"/>
    <lineage>
        <taxon>Eukaryota</taxon>
        <taxon>Sar</taxon>
        <taxon>Alveolata</taxon>
        <taxon>Ciliophora</taxon>
        <taxon>Intramacronucleata</taxon>
        <taxon>Spirotrichea</taxon>
        <taxon>Stichotrichia</taxon>
        <taxon>Sporadotrichida</taxon>
        <taxon>Oxytrichidae</taxon>
        <taxon>Stylonychinae</taxon>
        <taxon>Stylonychia</taxon>
    </lineage>
</organism>
<keyword evidence="2" id="KW-1185">Reference proteome</keyword>
<evidence type="ECO:0000313" key="2">
    <source>
        <dbReference type="Proteomes" id="UP000039865"/>
    </source>
</evidence>
<name>A0A077ZSR7_STYLE</name>
<dbReference type="InParanoid" id="A0A077ZSR7"/>
<dbReference type="EMBL" id="CCKQ01001817">
    <property type="protein sequence ID" value="CDW72922.1"/>
    <property type="molecule type" value="Genomic_DNA"/>
</dbReference>